<dbReference type="GO" id="GO:0006508">
    <property type="term" value="P:proteolysis"/>
    <property type="evidence" value="ECO:0007669"/>
    <property type="project" value="UniProtKB-KW"/>
</dbReference>
<evidence type="ECO:0000313" key="9">
    <source>
        <dbReference type="EMBL" id="MBI1756180.1"/>
    </source>
</evidence>
<evidence type="ECO:0000256" key="3">
    <source>
        <dbReference type="ARBA" id="ARBA00022670"/>
    </source>
</evidence>
<feature type="transmembrane region" description="Helical" evidence="8">
    <location>
        <begin position="82"/>
        <end position="100"/>
    </location>
</feature>
<evidence type="ECO:0000256" key="7">
    <source>
        <dbReference type="ARBA" id="ARBA00023136"/>
    </source>
</evidence>
<comment type="subcellular location">
    <subcellularLocation>
        <location evidence="1">Cell membrane</location>
        <topology evidence="1">Multi-pass membrane protein</topology>
    </subcellularLocation>
</comment>
<dbReference type="NCBIfam" id="TIGR04178">
    <property type="entry name" value="exo_archaeo"/>
    <property type="match status" value="1"/>
</dbReference>
<comment type="caution">
    <text evidence="9">The sequence shown here is derived from an EMBL/GenBank/DDBJ whole genome shotgun (WGS) entry which is preliminary data.</text>
</comment>
<keyword evidence="3" id="KW-0645">Protease</keyword>
<dbReference type="GO" id="GO:0005886">
    <property type="term" value="C:plasma membrane"/>
    <property type="evidence" value="ECO:0007669"/>
    <property type="project" value="UniProtKB-SubCell"/>
</dbReference>
<proteinExistence type="predicted"/>
<evidence type="ECO:0000256" key="4">
    <source>
        <dbReference type="ARBA" id="ARBA00022692"/>
    </source>
</evidence>
<gene>
    <name evidence="9" type="ORF">HYR64_03635</name>
</gene>
<dbReference type="InterPro" id="IPR019127">
    <property type="entry name" value="Exosortase"/>
</dbReference>
<accession>A0A931PVE2</accession>
<dbReference type="Pfam" id="PF09721">
    <property type="entry name" value="Exosortase_EpsH"/>
    <property type="match status" value="1"/>
</dbReference>
<keyword evidence="2" id="KW-1003">Cell membrane</keyword>
<sequence>MLAIWFIAGARWMAALLAPALFLVFMLPLWSGAIDVYTNPLQLASTKVAYHVLNLSGFSPIMSSPTEIYLDRFTLNVEVPCSGLKLMLALTAFTLFFLMIADLRWWGRLAMIAFIVPLCLFINGLRIALIGMVGNAYGQDAGLSFHDYSGYITLLVCFFILFWVARRLGWKG</sequence>
<protein>
    <submittedName>
        <fullName evidence="9">Exosortase/archaeosortase family protein</fullName>
    </submittedName>
</protein>
<evidence type="ECO:0000313" key="10">
    <source>
        <dbReference type="Proteomes" id="UP000727962"/>
    </source>
</evidence>
<organism evidence="9 10">
    <name type="scientific">Fimbriimonas ginsengisoli</name>
    <dbReference type="NCBI Taxonomy" id="1005039"/>
    <lineage>
        <taxon>Bacteria</taxon>
        <taxon>Bacillati</taxon>
        <taxon>Armatimonadota</taxon>
        <taxon>Fimbriimonadia</taxon>
        <taxon>Fimbriimonadales</taxon>
        <taxon>Fimbriimonadaceae</taxon>
        <taxon>Fimbriimonas</taxon>
    </lineage>
</organism>
<dbReference type="GO" id="GO:0008233">
    <property type="term" value="F:peptidase activity"/>
    <property type="evidence" value="ECO:0007669"/>
    <property type="project" value="UniProtKB-KW"/>
</dbReference>
<evidence type="ECO:0000256" key="6">
    <source>
        <dbReference type="ARBA" id="ARBA00022989"/>
    </source>
</evidence>
<dbReference type="AlphaFoldDB" id="A0A931PVE2"/>
<feature type="transmembrane region" description="Helical" evidence="8">
    <location>
        <begin position="112"/>
        <end position="136"/>
    </location>
</feature>
<evidence type="ECO:0000256" key="8">
    <source>
        <dbReference type="SAM" id="Phobius"/>
    </source>
</evidence>
<keyword evidence="5" id="KW-0378">Hydrolase</keyword>
<evidence type="ECO:0000256" key="5">
    <source>
        <dbReference type="ARBA" id="ARBA00022801"/>
    </source>
</evidence>
<keyword evidence="4 8" id="KW-0812">Transmembrane</keyword>
<dbReference type="Proteomes" id="UP000727962">
    <property type="component" value="Unassembled WGS sequence"/>
</dbReference>
<reference evidence="9" key="1">
    <citation type="submission" date="2020-07" db="EMBL/GenBank/DDBJ databases">
        <title>Huge and variable diversity of episymbiotic CPR bacteria and DPANN archaea in groundwater ecosystems.</title>
        <authorList>
            <person name="He C.Y."/>
            <person name="Keren R."/>
            <person name="Whittaker M."/>
            <person name="Farag I.F."/>
            <person name="Doudna J."/>
            <person name="Cate J.H.D."/>
            <person name="Banfield J.F."/>
        </authorList>
    </citation>
    <scope>NUCLEOTIDE SEQUENCE</scope>
    <source>
        <strain evidence="9">NC_groundwater_17_Pr7_B-0.1um_64_12</strain>
    </source>
</reference>
<keyword evidence="6 8" id="KW-1133">Transmembrane helix</keyword>
<name>A0A931PVE2_FIMGI</name>
<evidence type="ECO:0000256" key="2">
    <source>
        <dbReference type="ARBA" id="ARBA00022475"/>
    </source>
</evidence>
<keyword evidence="7 8" id="KW-0472">Membrane</keyword>
<dbReference type="InterPro" id="IPR026392">
    <property type="entry name" value="Exo/Archaeosortase_dom"/>
</dbReference>
<dbReference type="EMBL" id="JACOSL010000025">
    <property type="protein sequence ID" value="MBI1756180.1"/>
    <property type="molecule type" value="Genomic_DNA"/>
</dbReference>
<feature type="transmembrane region" description="Helical" evidence="8">
    <location>
        <begin position="148"/>
        <end position="165"/>
    </location>
</feature>
<evidence type="ECO:0000256" key="1">
    <source>
        <dbReference type="ARBA" id="ARBA00004651"/>
    </source>
</evidence>